<dbReference type="GeneID" id="66579366"/>
<feature type="transmembrane region" description="Helical" evidence="1">
    <location>
        <begin position="7"/>
        <end position="29"/>
    </location>
</feature>
<dbReference type="AlphaFoldDB" id="A0A395WAR9"/>
<evidence type="ECO:0000313" key="2">
    <source>
        <dbReference type="EMBL" id="RGU92291.1"/>
    </source>
</evidence>
<evidence type="ECO:0000256" key="1">
    <source>
        <dbReference type="SAM" id="Phobius"/>
    </source>
</evidence>
<dbReference type="InterPro" id="IPR024079">
    <property type="entry name" value="MetalloPept_cat_dom_sf"/>
</dbReference>
<name>A0A395WAR9_9FIRM</name>
<comment type="caution">
    <text evidence="2">The sequence shown here is derived from an EMBL/GenBank/DDBJ whole genome shotgun (WGS) entry which is preliminary data.</text>
</comment>
<keyword evidence="1" id="KW-1133">Transmembrane helix</keyword>
<sequence length="222" mass="25814">MKHVIKVIWCSYIVFCCLLNLQIFANYGFVNLELCKIRPVALEGESLKSQDDEMPAIFVETGNKKINKNVNRVKTYLNKLPSYLLQDCKAIHFVGHDQLIKTYMVGEKEGDVSNKDKEEIIGYALERNMHAHVQYQSNLDKSALVHELWHIYDFNHGNSDSKEFQELYLHGGDSITEYGKTSPGEFFAEAGWWYTVYPEKLKESNMDVYSYFKNIDNKEECL</sequence>
<organism evidence="2 3">
    <name type="scientific">Holdemanella biformis</name>
    <dbReference type="NCBI Taxonomy" id="1735"/>
    <lineage>
        <taxon>Bacteria</taxon>
        <taxon>Bacillati</taxon>
        <taxon>Bacillota</taxon>
        <taxon>Erysipelotrichia</taxon>
        <taxon>Erysipelotrichales</taxon>
        <taxon>Erysipelotrichaceae</taxon>
        <taxon>Holdemanella</taxon>
    </lineage>
</organism>
<gene>
    <name evidence="2" type="ORF">DWW32_04750</name>
</gene>
<keyword evidence="1" id="KW-0472">Membrane</keyword>
<dbReference type="GO" id="GO:0008237">
    <property type="term" value="F:metallopeptidase activity"/>
    <property type="evidence" value="ECO:0007669"/>
    <property type="project" value="InterPro"/>
</dbReference>
<dbReference type="SUPFAM" id="SSF55486">
    <property type="entry name" value="Metalloproteases ('zincins'), catalytic domain"/>
    <property type="match status" value="1"/>
</dbReference>
<keyword evidence="1" id="KW-0812">Transmembrane</keyword>
<dbReference type="Proteomes" id="UP000265489">
    <property type="component" value="Unassembled WGS sequence"/>
</dbReference>
<dbReference type="Gene3D" id="3.40.390.10">
    <property type="entry name" value="Collagenase (Catalytic Domain)"/>
    <property type="match status" value="1"/>
</dbReference>
<reference evidence="2 3" key="1">
    <citation type="submission" date="2018-08" db="EMBL/GenBank/DDBJ databases">
        <title>A genome reference for cultivated species of the human gut microbiota.</title>
        <authorList>
            <person name="Zou Y."/>
            <person name="Xue W."/>
            <person name="Luo G."/>
        </authorList>
    </citation>
    <scope>NUCLEOTIDE SEQUENCE [LARGE SCALE GENOMIC DNA]</scope>
    <source>
        <strain evidence="2 3">AF15-20</strain>
    </source>
</reference>
<dbReference type="RefSeq" id="WP_118324948.1">
    <property type="nucleotide sequence ID" value="NZ_QRYH01000007.1"/>
</dbReference>
<proteinExistence type="predicted"/>
<evidence type="ECO:0000313" key="3">
    <source>
        <dbReference type="Proteomes" id="UP000265489"/>
    </source>
</evidence>
<accession>A0A395WAR9</accession>
<protein>
    <recommendedName>
        <fullName evidence="4">Toxin</fullName>
    </recommendedName>
</protein>
<evidence type="ECO:0008006" key="4">
    <source>
        <dbReference type="Google" id="ProtNLM"/>
    </source>
</evidence>
<dbReference type="EMBL" id="QRYQ01000006">
    <property type="protein sequence ID" value="RGU92291.1"/>
    <property type="molecule type" value="Genomic_DNA"/>
</dbReference>